<dbReference type="STRING" id="1236971.JCM9152_4458"/>
<dbReference type="EMBL" id="BAUU01000058">
    <property type="protein sequence ID" value="GAE32868.1"/>
    <property type="molecule type" value="Genomic_DNA"/>
</dbReference>
<keyword evidence="1" id="KW-0472">Membrane</keyword>
<accession>W4QMJ6</accession>
<sequence length="60" mass="6497">MGIDFSGVSLPFSPTDVLMGAVELLSSLGGFAYLGLAFIVAPWFISLIRNFMKKREGRTA</sequence>
<keyword evidence="1" id="KW-0812">Transmembrane</keyword>
<name>W4QMJ6_9BACI</name>
<keyword evidence="1" id="KW-1133">Transmembrane helix</keyword>
<keyword evidence="3" id="KW-1185">Reference proteome</keyword>
<dbReference type="AlphaFoldDB" id="W4QMJ6"/>
<dbReference type="Proteomes" id="UP000018895">
    <property type="component" value="Unassembled WGS sequence"/>
</dbReference>
<reference evidence="2" key="1">
    <citation type="journal article" date="2014" name="Genome Announc.">
        <title>Draft Genome Sequences of Three Alkaliphilic Bacillus Strains, Bacillus wakoensis JCM 9140T, Bacillus akibai JCM 9157T, and Bacillus hemicellulosilyticus JCM 9152T.</title>
        <authorList>
            <person name="Yuki M."/>
            <person name="Oshima K."/>
            <person name="Suda W."/>
            <person name="Oshida Y."/>
            <person name="Kitamura K."/>
            <person name="Iida T."/>
            <person name="Hattori M."/>
            <person name="Ohkuma M."/>
        </authorList>
    </citation>
    <scope>NUCLEOTIDE SEQUENCE [LARGE SCALE GENOMIC DNA]</scope>
    <source>
        <strain evidence="2">JCM 9152</strain>
    </source>
</reference>
<organism evidence="2 3">
    <name type="scientific">Halalkalibacter hemicellulosilyticusJCM 9152</name>
    <dbReference type="NCBI Taxonomy" id="1236971"/>
    <lineage>
        <taxon>Bacteria</taxon>
        <taxon>Bacillati</taxon>
        <taxon>Bacillota</taxon>
        <taxon>Bacilli</taxon>
        <taxon>Bacillales</taxon>
        <taxon>Bacillaceae</taxon>
        <taxon>Halalkalibacter</taxon>
    </lineage>
</organism>
<evidence type="ECO:0000313" key="2">
    <source>
        <dbReference type="EMBL" id="GAE32868.1"/>
    </source>
</evidence>
<proteinExistence type="predicted"/>
<protein>
    <submittedName>
        <fullName evidence="2">Uncharacterized protein</fullName>
    </submittedName>
</protein>
<feature type="transmembrane region" description="Helical" evidence="1">
    <location>
        <begin position="24"/>
        <end position="48"/>
    </location>
</feature>
<gene>
    <name evidence="2" type="ORF">JCM9152_4458</name>
</gene>
<dbReference type="RefSeq" id="WP_052016248.1">
    <property type="nucleotide sequence ID" value="NZ_BAUU01000058.1"/>
</dbReference>
<evidence type="ECO:0000256" key="1">
    <source>
        <dbReference type="SAM" id="Phobius"/>
    </source>
</evidence>
<evidence type="ECO:0000313" key="3">
    <source>
        <dbReference type="Proteomes" id="UP000018895"/>
    </source>
</evidence>
<comment type="caution">
    <text evidence="2">The sequence shown here is derived from an EMBL/GenBank/DDBJ whole genome shotgun (WGS) entry which is preliminary data.</text>
</comment>